<dbReference type="Proteomes" id="UP000076502">
    <property type="component" value="Unassembled WGS sequence"/>
</dbReference>
<gene>
    <name evidence="1" type="ORF">WN55_04209</name>
</gene>
<sequence length="34" mass="4026">MTRQTIDFHLVRTSQNSLNGKSFENTEQTNMHLF</sequence>
<name>A0A154NVY7_DUFNO</name>
<reference evidence="1 2" key="1">
    <citation type="submission" date="2015-07" db="EMBL/GenBank/DDBJ databases">
        <title>The genome of Dufourea novaeangliae.</title>
        <authorList>
            <person name="Pan H."/>
            <person name="Kapheim K."/>
        </authorList>
    </citation>
    <scope>NUCLEOTIDE SEQUENCE [LARGE SCALE GENOMIC DNA]</scope>
    <source>
        <strain evidence="1">0120121106</strain>
        <tissue evidence="1">Whole body</tissue>
    </source>
</reference>
<accession>A0A154NVY7</accession>
<dbReference type="AlphaFoldDB" id="A0A154NVY7"/>
<keyword evidence="2" id="KW-1185">Reference proteome</keyword>
<evidence type="ECO:0000313" key="2">
    <source>
        <dbReference type="Proteomes" id="UP000076502"/>
    </source>
</evidence>
<protein>
    <submittedName>
        <fullName evidence="1">Uncharacterized protein</fullName>
    </submittedName>
</protein>
<evidence type="ECO:0000313" key="1">
    <source>
        <dbReference type="EMBL" id="KZC03753.1"/>
    </source>
</evidence>
<dbReference type="EMBL" id="KQ434769">
    <property type="protein sequence ID" value="KZC03753.1"/>
    <property type="molecule type" value="Genomic_DNA"/>
</dbReference>
<proteinExistence type="predicted"/>
<organism evidence="1 2">
    <name type="scientific">Dufourea novaeangliae</name>
    <name type="common">Sweat bee</name>
    <dbReference type="NCBI Taxonomy" id="178035"/>
    <lineage>
        <taxon>Eukaryota</taxon>
        <taxon>Metazoa</taxon>
        <taxon>Ecdysozoa</taxon>
        <taxon>Arthropoda</taxon>
        <taxon>Hexapoda</taxon>
        <taxon>Insecta</taxon>
        <taxon>Pterygota</taxon>
        <taxon>Neoptera</taxon>
        <taxon>Endopterygota</taxon>
        <taxon>Hymenoptera</taxon>
        <taxon>Apocrita</taxon>
        <taxon>Aculeata</taxon>
        <taxon>Apoidea</taxon>
        <taxon>Anthophila</taxon>
        <taxon>Halictidae</taxon>
        <taxon>Rophitinae</taxon>
        <taxon>Dufourea</taxon>
    </lineage>
</organism>